<dbReference type="InterPro" id="IPR031152">
    <property type="entry name" value="PLXDC"/>
</dbReference>
<evidence type="ECO:0000256" key="3">
    <source>
        <dbReference type="ARBA" id="ARBA00022729"/>
    </source>
</evidence>
<keyword evidence="8" id="KW-1185">Reference proteome</keyword>
<dbReference type="RefSeq" id="XP_017774361.1">
    <property type="nucleotide sequence ID" value="XM_017918872.1"/>
</dbReference>
<dbReference type="PANTHER" id="PTHR13055:SF12">
    <property type="entry name" value="LD40707P"/>
    <property type="match status" value="1"/>
</dbReference>
<keyword evidence="2 6" id="KW-0812">Transmembrane</keyword>
<keyword evidence="6" id="KW-0472">Membrane</keyword>
<reference evidence="9" key="1">
    <citation type="submission" date="2025-08" db="UniProtKB">
        <authorList>
            <consortium name="RefSeq"/>
        </authorList>
    </citation>
    <scope>IDENTIFICATION</scope>
    <source>
        <tissue evidence="9">Whole Larva</tissue>
    </source>
</reference>
<dbReference type="GeneID" id="108561082"/>
<evidence type="ECO:0000313" key="9">
    <source>
        <dbReference type="RefSeq" id="XP_017774361.1"/>
    </source>
</evidence>
<keyword evidence="4 6" id="KW-1133">Transmembrane helix</keyword>
<gene>
    <name evidence="9" type="primary">LOC108561082</name>
</gene>
<evidence type="ECO:0000256" key="1">
    <source>
        <dbReference type="ARBA" id="ARBA00004479"/>
    </source>
</evidence>
<evidence type="ECO:0000256" key="7">
    <source>
        <dbReference type="SAM" id="SignalP"/>
    </source>
</evidence>
<evidence type="ECO:0000313" key="8">
    <source>
        <dbReference type="Proteomes" id="UP000695000"/>
    </source>
</evidence>
<proteinExistence type="predicted"/>
<evidence type="ECO:0000256" key="6">
    <source>
        <dbReference type="SAM" id="Phobius"/>
    </source>
</evidence>
<feature type="transmembrane region" description="Helical" evidence="6">
    <location>
        <begin position="486"/>
        <end position="507"/>
    </location>
</feature>
<name>A0ABM1MIG1_NICVS</name>
<comment type="subcellular location">
    <subcellularLocation>
        <location evidence="1">Membrane</location>
        <topology evidence="1">Single-pass type I membrane protein</topology>
    </subcellularLocation>
</comment>
<sequence>MAKFSSVCDCLSVCLLTFWTIQVVCATSKDYYLYNGIGQSDSYVSLSLQNGHHVQKRSTKDRDPLVKENKFPPTTTPPAKTTPQDNLVLASDAVNNGTEDNMTTEKIPLPPPTYVSTEHPFANNNQTGEDEEDISISKFSDSTINFNETLKQHNIKTTQTDNHKYYNSSIKTDSTTGDVYWVNMTDNMNNVKVSELLSTSHRRAATVKLNFEFPFYGHILRNVTIATGGFLYTGDYVHSWLAATQYIAPLMANFDTSLSNDSYIKYVDNGTALTVLWENVLLQESPNEGKFTFQATLHSNGDIVFVYQNVPVIIENIQDDHHPVKVGLSDAYIIDRTIFFVRRKTIYEYHRVNFRKQDIKNGTVIYLKALPTCPTMKDCTTCLTKEIPSFKCTWCPTLNKCSDGIDRNKQEWLSKSCDKKVVKNSTECSAVFPTENYDDHDLSYTHDDSNLVHVDDDPMKTSKITQNESKVLPPATSPVHMNVSSIIPLIFIVALVAALGVWIMYAYRNPHTTSGQMLIRYRPSQWSWRRGEARYTAATIHM</sequence>
<evidence type="ECO:0000256" key="4">
    <source>
        <dbReference type="ARBA" id="ARBA00022989"/>
    </source>
</evidence>
<evidence type="ECO:0000256" key="2">
    <source>
        <dbReference type="ARBA" id="ARBA00022692"/>
    </source>
</evidence>
<evidence type="ECO:0000256" key="5">
    <source>
        <dbReference type="SAM" id="MobiDB-lite"/>
    </source>
</evidence>
<organism evidence="8 9">
    <name type="scientific">Nicrophorus vespilloides</name>
    <name type="common">Boreal carrion beetle</name>
    <dbReference type="NCBI Taxonomy" id="110193"/>
    <lineage>
        <taxon>Eukaryota</taxon>
        <taxon>Metazoa</taxon>
        <taxon>Ecdysozoa</taxon>
        <taxon>Arthropoda</taxon>
        <taxon>Hexapoda</taxon>
        <taxon>Insecta</taxon>
        <taxon>Pterygota</taxon>
        <taxon>Neoptera</taxon>
        <taxon>Endopterygota</taxon>
        <taxon>Coleoptera</taxon>
        <taxon>Polyphaga</taxon>
        <taxon>Staphyliniformia</taxon>
        <taxon>Silphidae</taxon>
        <taxon>Nicrophorinae</taxon>
        <taxon>Nicrophorus</taxon>
    </lineage>
</organism>
<feature type="compositionally biased region" description="Basic and acidic residues" evidence="5">
    <location>
        <begin position="58"/>
        <end position="70"/>
    </location>
</feature>
<dbReference type="PANTHER" id="PTHR13055">
    <property type="entry name" value="TUMOR ENDOTHELIAL MARKER 7 RELATED"/>
    <property type="match status" value="1"/>
</dbReference>
<keyword evidence="3 7" id="KW-0732">Signal</keyword>
<accession>A0ABM1MIG1</accession>
<dbReference type="Proteomes" id="UP000695000">
    <property type="component" value="Unplaced"/>
</dbReference>
<feature type="region of interest" description="Disordered" evidence="5">
    <location>
        <begin position="53"/>
        <end position="87"/>
    </location>
</feature>
<feature type="signal peptide" evidence="7">
    <location>
        <begin position="1"/>
        <end position="26"/>
    </location>
</feature>
<feature type="chain" id="PRO_5046531886" evidence="7">
    <location>
        <begin position="27"/>
        <end position="542"/>
    </location>
</feature>
<protein>
    <submittedName>
        <fullName evidence="9">Plexin domain-containing protein 2</fullName>
    </submittedName>
</protein>